<dbReference type="FunFam" id="3.90.950.10:FF:000001">
    <property type="entry name" value="dITP/XTP pyrophosphatase"/>
    <property type="match status" value="1"/>
</dbReference>
<evidence type="ECO:0000256" key="11">
    <source>
        <dbReference type="SAM" id="MobiDB-lite"/>
    </source>
</evidence>
<keyword evidence="6 10" id="KW-0460">Magnesium</keyword>
<feature type="binding site" evidence="10">
    <location>
        <begin position="212"/>
        <end position="213"/>
    </location>
    <ligand>
        <name>substrate</name>
    </ligand>
</feature>
<feature type="active site" description="Proton acceptor" evidence="10">
    <location>
        <position position="90"/>
    </location>
</feature>
<feature type="binding site" evidence="10">
    <location>
        <position position="91"/>
    </location>
    <ligand>
        <name>substrate</name>
    </ligand>
</feature>
<accession>A0A1I0V6I0</accession>
<feature type="binding site" evidence="10">
    <location>
        <begin position="184"/>
        <end position="187"/>
    </location>
    <ligand>
        <name>substrate</name>
    </ligand>
</feature>
<dbReference type="Gene3D" id="3.90.950.10">
    <property type="match status" value="1"/>
</dbReference>
<dbReference type="GO" id="GO:0005829">
    <property type="term" value="C:cytosol"/>
    <property type="evidence" value="ECO:0007669"/>
    <property type="project" value="TreeGrafter"/>
</dbReference>
<keyword evidence="4 10" id="KW-0547">Nucleotide-binding</keyword>
<feature type="binding site" evidence="10">
    <location>
        <begin position="24"/>
        <end position="29"/>
    </location>
    <ligand>
        <name>substrate</name>
    </ligand>
</feature>
<keyword evidence="5 10" id="KW-0378">Hydrolase</keyword>
<proteinExistence type="inferred from homology"/>
<evidence type="ECO:0000256" key="1">
    <source>
        <dbReference type="ARBA" id="ARBA00008023"/>
    </source>
</evidence>
<keyword evidence="13" id="KW-1185">Reference proteome</keyword>
<dbReference type="Pfam" id="PF01725">
    <property type="entry name" value="Ham1p_like"/>
    <property type="match status" value="1"/>
</dbReference>
<dbReference type="GO" id="GO:0036220">
    <property type="term" value="F:ITP diphosphatase activity"/>
    <property type="evidence" value="ECO:0007669"/>
    <property type="project" value="UniProtKB-UniRule"/>
</dbReference>
<name>A0A1I0V6I0_9CELL</name>
<evidence type="ECO:0000256" key="9">
    <source>
        <dbReference type="ARBA" id="ARBA00052017"/>
    </source>
</evidence>
<dbReference type="GO" id="GO:0000166">
    <property type="term" value="F:nucleotide binding"/>
    <property type="evidence" value="ECO:0007669"/>
    <property type="project" value="UniProtKB-KW"/>
</dbReference>
<dbReference type="PANTHER" id="PTHR11067:SF9">
    <property type="entry name" value="INOSINE TRIPHOSPHATE PYROPHOSPHATASE"/>
    <property type="match status" value="1"/>
</dbReference>
<feature type="binding site" evidence="10">
    <location>
        <position position="90"/>
    </location>
    <ligand>
        <name>Mg(2+)</name>
        <dbReference type="ChEBI" id="CHEBI:18420"/>
    </ligand>
</feature>
<dbReference type="HAMAP" id="MF_01405">
    <property type="entry name" value="Non_canon_purine_NTPase"/>
    <property type="match status" value="1"/>
</dbReference>
<dbReference type="InterPro" id="IPR029001">
    <property type="entry name" value="ITPase-like_fam"/>
</dbReference>
<dbReference type="GO" id="GO:0036222">
    <property type="term" value="F:XTP diphosphatase activity"/>
    <property type="evidence" value="ECO:0007669"/>
    <property type="project" value="UniProtKB-UniRule"/>
</dbReference>
<evidence type="ECO:0000256" key="8">
    <source>
        <dbReference type="ARBA" id="ARBA00051875"/>
    </source>
</evidence>
<dbReference type="EC" id="3.6.1.66" evidence="10"/>
<evidence type="ECO:0000256" key="10">
    <source>
        <dbReference type="HAMAP-Rule" id="MF_01405"/>
    </source>
</evidence>
<comment type="caution">
    <text evidence="10">Lacks conserved residue(s) required for the propagation of feature annotation.</text>
</comment>
<keyword evidence="7 10" id="KW-0546">Nucleotide metabolism</keyword>
<evidence type="ECO:0000256" key="3">
    <source>
        <dbReference type="ARBA" id="ARBA00022723"/>
    </source>
</evidence>
<comment type="catalytic activity">
    <reaction evidence="8 10">
        <text>dITP + H2O = dIMP + diphosphate + H(+)</text>
        <dbReference type="Rhea" id="RHEA:28342"/>
        <dbReference type="ChEBI" id="CHEBI:15377"/>
        <dbReference type="ChEBI" id="CHEBI:15378"/>
        <dbReference type="ChEBI" id="CHEBI:33019"/>
        <dbReference type="ChEBI" id="CHEBI:61194"/>
        <dbReference type="ChEBI" id="CHEBI:61382"/>
        <dbReference type="EC" id="3.6.1.66"/>
    </reaction>
</comment>
<dbReference type="GO" id="GO:0035870">
    <property type="term" value="F:dITP diphosphatase activity"/>
    <property type="evidence" value="ECO:0007669"/>
    <property type="project" value="UniProtKB-UniRule"/>
</dbReference>
<feature type="binding site" evidence="10">
    <location>
        <position position="207"/>
    </location>
    <ligand>
        <name>substrate</name>
    </ligand>
</feature>
<feature type="region of interest" description="Disordered" evidence="11">
    <location>
        <begin position="231"/>
        <end position="255"/>
    </location>
</feature>
<dbReference type="PANTHER" id="PTHR11067">
    <property type="entry name" value="INOSINE TRIPHOSPHATE PYROPHOSPHATASE/HAM1 PROTEIN"/>
    <property type="match status" value="1"/>
</dbReference>
<evidence type="ECO:0000313" key="13">
    <source>
        <dbReference type="Proteomes" id="UP000199012"/>
    </source>
</evidence>
<dbReference type="GO" id="GO:0017111">
    <property type="term" value="F:ribonucleoside triphosphate phosphatase activity"/>
    <property type="evidence" value="ECO:0007669"/>
    <property type="project" value="InterPro"/>
</dbReference>
<dbReference type="STRING" id="988821.SAMN05421867_101183"/>
<dbReference type="CDD" id="cd00515">
    <property type="entry name" value="HAM1"/>
    <property type="match status" value="1"/>
</dbReference>
<evidence type="ECO:0000256" key="5">
    <source>
        <dbReference type="ARBA" id="ARBA00022801"/>
    </source>
</evidence>
<dbReference type="EMBL" id="FOKA01000001">
    <property type="protein sequence ID" value="SFA71693.1"/>
    <property type="molecule type" value="Genomic_DNA"/>
</dbReference>
<dbReference type="GO" id="GO:0046872">
    <property type="term" value="F:metal ion binding"/>
    <property type="evidence" value="ECO:0007669"/>
    <property type="project" value="UniProtKB-KW"/>
</dbReference>
<comment type="cofactor">
    <cofactor evidence="10">
        <name>Mg(2+)</name>
        <dbReference type="ChEBI" id="CHEBI:18420"/>
    </cofactor>
    <text evidence="10">Binds 1 Mg(2+) ion per subunit.</text>
</comment>
<keyword evidence="3 10" id="KW-0479">Metal-binding</keyword>
<gene>
    <name evidence="12" type="ORF">SAMN05421867_101183</name>
</gene>
<evidence type="ECO:0000256" key="7">
    <source>
        <dbReference type="ARBA" id="ARBA00023080"/>
    </source>
</evidence>
<evidence type="ECO:0000313" key="12">
    <source>
        <dbReference type="EMBL" id="SFA71693.1"/>
    </source>
</evidence>
<feature type="compositionally biased region" description="Gly residues" evidence="11">
    <location>
        <begin position="234"/>
        <end position="255"/>
    </location>
</feature>
<comment type="function">
    <text evidence="10">Pyrophosphatase that catalyzes the hydrolysis of nucleoside triphosphates to their monophosphate derivatives, with a high preference for the non-canonical purine nucleotides XTP (xanthosine triphosphate), dITP (deoxyinosine triphosphate) and ITP. Seems to function as a house-cleaning enzyme that removes non-canonical purine nucleotides from the nucleotide pool, thus preventing their incorporation into DNA/RNA and avoiding chromosomal lesions.</text>
</comment>
<dbReference type="AlphaFoldDB" id="A0A1I0V6I0"/>
<reference evidence="12 13" key="1">
    <citation type="submission" date="2016-10" db="EMBL/GenBank/DDBJ databases">
        <authorList>
            <person name="de Groot N.N."/>
        </authorList>
    </citation>
    <scope>NUCLEOTIDE SEQUENCE [LARGE SCALE GENOMIC DNA]</scope>
    <source>
        <strain evidence="12 13">CGMCC 4.6945</strain>
    </source>
</reference>
<organism evidence="12 13">
    <name type="scientific">Cellulomonas marina</name>
    <dbReference type="NCBI Taxonomy" id="988821"/>
    <lineage>
        <taxon>Bacteria</taxon>
        <taxon>Bacillati</taxon>
        <taxon>Actinomycetota</taxon>
        <taxon>Actinomycetes</taxon>
        <taxon>Micrococcales</taxon>
        <taxon>Cellulomonadaceae</taxon>
        <taxon>Cellulomonas</taxon>
    </lineage>
</organism>
<dbReference type="GO" id="GO:0009117">
    <property type="term" value="P:nucleotide metabolic process"/>
    <property type="evidence" value="ECO:0007669"/>
    <property type="project" value="UniProtKB-KW"/>
</dbReference>
<evidence type="ECO:0000256" key="2">
    <source>
        <dbReference type="ARBA" id="ARBA00011738"/>
    </source>
</evidence>
<evidence type="ECO:0000256" key="6">
    <source>
        <dbReference type="ARBA" id="ARBA00022842"/>
    </source>
</evidence>
<dbReference type="SUPFAM" id="SSF52972">
    <property type="entry name" value="ITPase-like"/>
    <property type="match status" value="1"/>
</dbReference>
<comment type="subunit">
    <text evidence="2 10">Homodimer.</text>
</comment>
<dbReference type="InterPro" id="IPR002637">
    <property type="entry name" value="RdgB/HAM1"/>
</dbReference>
<comment type="catalytic activity">
    <reaction evidence="10">
        <text>ITP + H2O = IMP + diphosphate + H(+)</text>
        <dbReference type="Rhea" id="RHEA:29399"/>
        <dbReference type="ChEBI" id="CHEBI:15377"/>
        <dbReference type="ChEBI" id="CHEBI:15378"/>
        <dbReference type="ChEBI" id="CHEBI:33019"/>
        <dbReference type="ChEBI" id="CHEBI:58053"/>
        <dbReference type="ChEBI" id="CHEBI:61402"/>
        <dbReference type="EC" id="3.6.1.66"/>
    </reaction>
</comment>
<comment type="similarity">
    <text evidence="1 10">Belongs to the HAM1 NTPase family.</text>
</comment>
<comment type="catalytic activity">
    <reaction evidence="9 10">
        <text>XTP + H2O = XMP + diphosphate + H(+)</text>
        <dbReference type="Rhea" id="RHEA:28610"/>
        <dbReference type="ChEBI" id="CHEBI:15377"/>
        <dbReference type="ChEBI" id="CHEBI:15378"/>
        <dbReference type="ChEBI" id="CHEBI:33019"/>
        <dbReference type="ChEBI" id="CHEBI:57464"/>
        <dbReference type="ChEBI" id="CHEBI:61314"/>
        <dbReference type="EC" id="3.6.1.66"/>
    </reaction>
</comment>
<protein>
    <recommendedName>
        <fullName evidence="10">dITP/XTP pyrophosphatase</fullName>
        <ecNumber evidence="10">3.6.1.66</ecNumber>
    </recommendedName>
    <alternativeName>
        <fullName evidence="10">Non-canonical purine NTP pyrophosphatase</fullName>
    </alternativeName>
    <alternativeName>
        <fullName evidence="10">Non-standard purine NTP pyrophosphatase</fullName>
    </alternativeName>
    <alternativeName>
        <fullName evidence="10">Nucleoside-triphosphate diphosphatase</fullName>
    </alternativeName>
    <alternativeName>
        <fullName evidence="10">Nucleoside-triphosphate pyrophosphatase</fullName>
        <shortName evidence="10">NTPase</shortName>
    </alternativeName>
</protein>
<evidence type="ECO:0000256" key="4">
    <source>
        <dbReference type="ARBA" id="ARBA00022741"/>
    </source>
</evidence>
<dbReference type="GO" id="GO:0009146">
    <property type="term" value="P:purine nucleoside triphosphate catabolic process"/>
    <property type="evidence" value="ECO:0007669"/>
    <property type="project" value="UniProtKB-UniRule"/>
</dbReference>
<sequence>MSAASLVAGGGPRVPAGARLVLATHNAHKVEELRAILGAALPDLPDDAVVGAADLGVPEPVEDGVTFAANALIKARALAAATGLPAVADDSGLAVDVLGGAPGIFSARWAGRHGDDAANLALLLAQLADIAPEHRGARFVCAAALVVPAGAAGVAGEAADGFEHVELGTLEGTLATAPRGGHGFGYDPVLVPTGSDRTCAELDPAEKNAISHRGAAFRALAPVVARVLVPSSGSGRGSGRGFGRSSGPGPGSART</sequence>
<dbReference type="InterPro" id="IPR020922">
    <property type="entry name" value="dITP/XTP_pyrophosphatase"/>
</dbReference>
<dbReference type="Proteomes" id="UP000199012">
    <property type="component" value="Unassembled WGS sequence"/>
</dbReference>